<name>A0A0W0VUG4_9GAMM</name>
<keyword evidence="2" id="KW-1185">Reference proteome</keyword>
<dbReference type="PATRIC" id="fig|45067.4.peg.786"/>
<dbReference type="Proteomes" id="UP000054869">
    <property type="component" value="Unassembled WGS sequence"/>
</dbReference>
<dbReference type="AlphaFoldDB" id="A0A0W0VUG4"/>
<sequence>MKFKQIVDRYNRYWNEVVVPAYKQIKQLGGTKNHPFFASNSNVSPELMSQYCDGVLNILHNISRQLEAGLFEDPENARAYVAITREAAIKDLKKFKSYRLDPEVNKIIDRMLNILNPEVLEVRPPSEDVLMEPVDVNHEDRAVYEYEKVDDDFVFSVNQQGWENSVNMGHELDFDAEEILSTTTFSHRNEDEDFDFEEEMKRWVVS</sequence>
<comment type="caution">
    <text evidence="1">The sequence shown here is derived from an EMBL/GenBank/DDBJ whole genome shotgun (WGS) entry which is preliminary data.</text>
</comment>
<dbReference type="EMBL" id="LNYI01000012">
    <property type="protein sequence ID" value="KTD23621.1"/>
    <property type="molecule type" value="Genomic_DNA"/>
</dbReference>
<dbReference type="OrthoDB" id="5646854at2"/>
<evidence type="ECO:0000313" key="2">
    <source>
        <dbReference type="Proteomes" id="UP000054869"/>
    </source>
</evidence>
<reference evidence="1 2" key="1">
    <citation type="submission" date="2015-11" db="EMBL/GenBank/DDBJ databases">
        <title>Genomic analysis of 38 Legionella species identifies large and diverse effector repertoires.</title>
        <authorList>
            <person name="Burstein D."/>
            <person name="Amaro F."/>
            <person name="Zusman T."/>
            <person name="Lifshitz Z."/>
            <person name="Cohen O."/>
            <person name="Gilbert J.A."/>
            <person name="Pupko T."/>
            <person name="Shuman H.A."/>
            <person name="Segal G."/>
        </authorList>
    </citation>
    <scope>NUCLEOTIDE SEQUENCE [LARGE SCALE GENOMIC DNA]</scope>
    <source>
        <strain evidence="1 2">ATCC 49751</strain>
    </source>
</reference>
<proteinExistence type="predicted"/>
<evidence type="ECO:0000313" key="1">
    <source>
        <dbReference type="EMBL" id="KTD23621.1"/>
    </source>
</evidence>
<accession>A0A0W0VUG4</accession>
<organism evidence="1 2">
    <name type="scientific">Legionella lansingensis</name>
    <dbReference type="NCBI Taxonomy" id="45067"/>
    <lineage>
        <taxon>Bacteria</taxon>
        <taxon>Pseudomonadati</taxon>
        <taxon>Pseudomonadota</taxon>
        <taxon>Gammaproteobacteria</taxon>
        <taxon>Legionellales</taxon>
        <taxon>Legionellaceae</taxon>
        <taxon>Legionella</taxon>
    </lineage>
</organism>
<gene>
    <name evidence="1" type="ORF">Llan_0756</name>
</gene>
<dbReference type="RefSeq" id="WP_028372695.1">
    <property type="nucleotide sequence ID" value="NZ_CAAAJD010000006.1"/>
</dbReference>
<protein>
    <submittedName>
        <fullName evidence="1">Bile acid beta-glucosidase</fullName>
    </submittedName>
</protein>